<evidence type="ECO:0000313" key="2">
    <source>
        <dbReference type="EMBL" id="KAK7256833.1"/>
    </source>
</evidence>
<proteinExistence type="predicted"/>
<dbReference type="Proteomes" id="UP001372338">
    <property type="component" value="Unassembled WGS sequence"/>
</dbReference>
<dbReference type="EMBL" id="JAYWIO010000006">
    <property type="protein sequence ID" value="KAK7256833.1"/>
    <property type="molecule type" value="Genomic_DNA"/>
</dbReference>
<dbReference type="PANTHER" id="PTHR35117:SF1">
    <property type="entry name" value="MYOSIN-M HEAVY PROTEIN"/>
    <property type="match status" value="1"/>
</dbReference>
<organism evidence="2 3">
    <name type="scientific">Crotalaria pallida</name>
    <name type="common">Smooth rattlebox</name>
    <name type="synonym">Crotalaria striata</name>
    <dbReference type="NCBI Taxonomy" id="3830"/>
    <lineage>
        <taxon>Eukaryota</taxon>
        <taxon>Viridiplantae</taxon>
        <taxon>Streptophyta</taxon>
        <taxon>Embryophyta</taxon>
        <taxon>Tracheophyta</taxon>
        <taxon>Spermatophyta</taxon>
        <taxon>Magnoliopsida</taxon>
        <taxon>eudicotyledons</taxon>
        <taxon>Gunneridae</taxon>
        <taxon>Pentapetalae</taxon>
        <taxon>rosids</taxon>
        <taxon>fabids</taxon>
        <taxon>Fabales</taxon>
        <taxon>Fabaceae</taxon>
        <taxon>Papilionoideae</taxon>
        <taxon>50 kb inversion clade</taxon>
        <taxon>genistoids sensu lato</taxon>
        <taxon>core genistoids</taxon>
        <taxon>Crotalarieae</taxon>
        <taxon>Crotalaria</taxon>
    </lineage>
</organism>
<name>A0AAN9EMY8_CROPI</name>
<gene>
    <name evidence="2" type="ORF">RIF29_30361</name>
</gene>
<accession>A0AAN9EMY8</accession>
<feature type="region of interest" description="Disordered" evidence="1">
    <location>
        <begin position="1"/>
        <end position="54"/>
    </location>
</feature>
<dbReference type="AlphaFoldDB" id="A0AAN9EMY8"/>
<evidence type="ECO:0000313" key="3">
    <source>
        <dbReference type="Proteomes" id="UP001372338"/>
    </source>
</evidence>
<dbReference type="PANTHER" id="PTHR35117">
    <property type="entry name" value="MYOSIN-M HEAVY PROTEIN"/>
    <property type="match status" value="1"/>
</dbReference>
<sequence length="114" mass="11943">MNTHSLPQSNNSNADAGNFTTPIMNVSGRKRKDTKAVDAPSGAKRSCSRSSRGKITVQGRNTLPQSDNANNKHVVAQPSLASQSSPVNCIPSGSQVQASGLQLAIVRLHPLVAL</sequence>
<feature type="compositionally biased region" description="Polar residues" evidence="1">
    <location>
        <begin position="1"/>
        <end position="24"/>
    </location>
</feature>
<protein>
    <submittedName>
        <fullName evidence="2">Uncharacterized protein</fullName>
    </submittedName>
</protein>
<reference evidence="2 3" key="1">
    <citation type="submission" date="2024-01" db="EMBL/GenBank/DDBJ databases">
        <title>The genomes of 5 underutilized Papilionoideae crops provide insights into root nodulation and disease resistanc.</title>
        <authorList>
            <person name="Yuan L."/>
        </authorList>
    </citation>
    <scope>NUCLEOTIDE SEQUENCE [LARGE SCALE GENOMIC DNA]</scope>
    <source>
        <strain evidence="2">ZHUSHIDOU_FW_LH</strain>
        <tissue evidence="2">Leaf</tissue>
    </source>
</reference>
<evidence type="ECO:0000256" key="1">
    <source>
        <dbReference type="SAM" id="MobiDB-lite"/>
    </source>
</evidence>
<comment type="caution">
    <text evidence="2">The sequence shown here is derived from an EMBL/GenBank/DDBJ whole genome shotgun (WGS) entry which is preliminary data.</text>
</comment>
<keyword evidence="3" id="KW-1185">Reference proteome</keyword>